<dbReference type="Pfam" id="PF00858">
    <property type="entry name" value="ASC"/>
    <property type="match status" value="1"/>
</dbReference>
<dbReference type="GO" id="GO:0034706">
    <property type="term" value="C:sodium channel complex"/>
    <property type="evidence" value="ECO:0007669"/>
    <property type="project" value="TreeGrafter"/>
</dbReference>
<dbReference type="AlphaFoldDB" id="H0VJS1"/>
<reference evidence="14" key="2">
    <citation type="submission" date="2025-08" db="UniProtKB">
        <authorList>
            <consortium name="Ensembl"/>
        </authorList>
    </citation>
    <scope>IDENTIFICATION</scope>
    <source>
        <strain evidence="14">2N</strain>
    </source>
</reference>
<keyword evidence="3" id="KW-0894">Sodium channel</keyword>
<evidence type="ECO:0000256" key="1">
    <source>
        <dbReference type="ARBA" id="ARBA00004651"/>
    </source>
</evidence>
<dbReference type="GO" id="GO:0005886">
    <property type="term" value="C:plasma membrane"/>
    <property type="evidence" value="ECO:0007669"/>
    <property type="project" value="UniProtKB-SubCell"/>
</dbReference>
<sequence>MPPLERGHREKLVEIHTSFGELLTFFCKNTTIHGTIRLVCSSPNRLKKVSWGLLLLGTLGMLYWQLGLLLEQYWRYPVIMAVSIHSERKLFPSVTLCDMNPQRPGSLHYHLEALDAFAQESIYSLYKFNFTEGRDTPFPNVPDPKSPFKLDRGIQLQWLKHLGNQHKVGFKLCNSTGGDCFYRTYSSGVTAAQEWYHFHYLDILGLTPTAREDSHHSHFVLSCRYNSEDCQAQHFRKFHHPTYGSCYTFEGVCTAQHPGITHKINLILRTEPRVGLPLLSTEADIKVMIHGHNHTPFLEHRGFSVRPGTETTIGIREDEVRRLGSPYSRCTDGAVSVDVPLLYNSSYTRQACLMSCFQQLMVESCSCGYFLHPLPAGAQYCSRARHPAWGHCFYRLHQALETHRLSCDSRCPRPCRETSYKLSTTTSRWPSAKSADWVLDVLRGETPSLSLSPGRSQAPRSHEAKVNIFYQELNYHMVDEAPVYSVPQLLSAMGSLWSLWFGSSVLSVIELLELLLDATALTLLLGFRWLHGAQVSQPETSTVSVLPCTSPAARGCGTKIRDPGHPVGGSGEGLDGGVRLSSSTHTLTSLARTSGPGPSPWGVVHRSVPRPFNIKEAA</sequence>
<dbReference type="PROSITE" id="PS01206">
    <property type="entry name" value="ASC"/>
    <property type="match status" value="1"/>
</dbReference>
<evidence type="ECO:0008006" key="16">
    <source>
        <dbReference type="Google" id="ProtNLM"/>
    </source>
</evidence>
<evidence type="ECO:0000256" key="3">
    <source>
        <dbReference type="ARBA" id="ARBA00022461"/>
    </source>
</evidence>
<evidence type="ECO:0000256" key="7">
    <source>
        <dbReference type="ARBA" id="ARBA00023053"/>
    </source>
</evidence>
<dbReference type="InterPro" id="IPR001873">
    <property type="entry name" value="ENaC"/>
</dbReference>
<keyword evidence="15" id="KW-1185">Reference proteome</keyword>
<keyword evidence="6" id="KW-1133">Transmembrane helix</keyword>
<feature type="region of interest" description="Disordered" evidence="13">
    <location>
        <begin position="557"/>
        <end position="578"/>
    </location>
</feature>
<dbReference type="GO" id="GO:0015280">
    <property type="term" value="F:ligand-gated sodium channel activity"/>
    <property type="evidence" value="ECO:0007669"/>
    <property type="project" value="InterPro"/>
</dbReference>
<evidence type="ECO:0000256" key="2">
    <source>
        <dbReference type="ARBA" id="ARBA00022448"/>
    </source>
</evidence>
<evidence type="ECO:0000256" key="4">
    <source>
        <dbReference type="ARBA" id="ARBA00022475"/>
    </source>
</evidence>
<keyword evidence="4" id="KW-1003">Cell membrane</keyword>
<dbReference type="GeneTree" id="ENSGT00940000162685"/>
<feature type="compositionally biased region" description="Gly residues" evidence="13">
    <location>
        <begin position="566"/>
        <end position="576"/>
    </location>
</feature>
<evidence type="ECO:0000313" key="15">
    <source>
        <dbReference type="Proteomes" id="UP000005447"/>
    </source>
</evidence>
<evidence type="ECO:0000256" key="10">
    <source>
        <dbReference type="ARBA" id="ARBA00023201"/>
    </source>
</evidence>
<dbReference type="Gene3D" id="2.60.470.10">
    <property type="entry name" value="Acid-sensing ion channels like domains"/>
    <property type="match status" value="1"/>
</dbReference>
<evidence type="ECO:0000313" key="14">
    <source>
        <dbReference type="Ensembl" id="ENSCPOP00000010513.3"/>
    </source>
</evidence>
<dbReference type="Gene3D" id="1.10.287.770">
    <property type="entry name" value="YojJ-like"/>
    <property type="match status" value="1"/>
</dbReference>
<reference evidence="15" key="1">
    <citation type="journal article" date="2011" name="Nature">
        <title>A high-resolution map of human evolutionary constraint using 29 mammals.</title>
        <authorList>
            <person name="Lindblad-Toh K."/>
            <person name="Garber M."/>
            <person name="Zuk O."/>
            <person name="Lin M.F."/>
            <person name="Parker B.J."/>
            <person name="Washietl S."/>
            <person name="Kheradpour P."/>
            <person name="Ernst J."/>
            <person name="Jordan G."/>
            <person name="Mauceli E."/>
            <person name="Ward L.D."/>
            <person name="Lowe C.B."/>
            <person name="Holloway A.K."/>
            <person name="Clamp M."/>
            <person name="Gnerre S."/>
            <person name="Alfoldi J."/>
            <person name="Beal K."/>
            <person name="Chang J."/>
            <person name="Clawson H."/>
            <person name="Cuff J."/>
            <person name="Di Palma F."/>
            <person name="Fitzgerald S."/>
            <person name="Flicek P."/>
            <person name="Guttman M."/>
            <person name="Hubisz M.J."/>
            <person name="Jaffe D.B."/>
            <person name="Jungreis I."/>
            <person name="Kent W.J."/>
            <person name="Kostka D."/>
            <person name="Lara M."/>
            <person name="Martins A.L."/>
            <person name="Massingham T."/>
            <person name="Moltke I."/>
            <person name="Raney B.J."/>
            <person name="Rasmussen M.D."/>
            <person name="Robinson J."/>
            <person name="Stark A."/>
            <person name="Vilella A.J."/>
            <person name="Wen J."/>
            <person name="Xie X."/>
            <person name="Zody M.C."/>
            <person name="Baldwin J."/>
            <person name="Bloom T."/>
            <person name="Chin C.W."/>
            <person name="Heiman D."/>
            <person name="Nicol R."/>
            <person name="Nusbaum C."/>
            <person name="Young S."/>
            <person name="Wilkinson J."/>
            <person name="Worley K.C."/>
            <person name="Kovar C.L."/>
            <person name="Muzny D.M."/>
            <person name="Gibbs R.A."/>
            <person name="Cree A."/>
            <person name="Dihn H.H."/>
            <person name="Fowler G."/>
            <person name="Jhangiani S."/>
            <person name="Joshi V."/>
            <person name="Lee S."/>
            <person name="Lewis L.R."/>
            <person name="Nazareth L.V."/>
            <person name="Okwuonu G."/>
            <person name="Santibanez J."/>
            <person name="Warren W.C."/>
            <person name="Mardis E.R."/>
            <person name="Weinstock G.M."/>
            <person name="Wilson R.K."/>
            <person name="Delehaunty K."/>
            <person name="Dooling D."/>
            <person name="Fronik C."/>
            <person name="Fulton L."/>
            <person name="Fulton B."/>
            <person name="Graves T."/>
            <person name="Minx P."/>
            <person name="Sodergren E."/>
            <person name="Birney E."/>
            <person name="Margulies E.H."/>
            <person name="Herrero J."/>
            <person name="Green E.D."/>
            <person name="Haussler D."/>
            <person name="Siepel A."/>
            <person name="Goldman N."/>
            <person name="Pollard K.S."/>
            <person name="Pedersen J.S."/>
            <person name="Lander E.S."/>
            <person name="Kellis M."/>
        </authorList>
    </citation>
    <scope>NUCLEOTIDE SEQUENCE [LARGE SCALE GENOMIC DNA]</scope>
    <source>
        <strain evidence="15">2N</strain>
    </source>
</reference>
<comment type="subcellular location">
    <subcellularLocation>
        <location evidence="1">Cell membrane</location>
        <topology evidence="1">Multi-pass membrane protein</topology>
    </subcellularLocation>
</comment>
<keyword evidence="9" id="KW-0472">Membrane</keyword>
<evidence type="ECO:0000256" key="13">
    <source>
        <dbReference type="SAM" id="MobiDB-lite"/>
    </source>
</evidence>
<dbReference type="OMA" id="KPEASHM"/>
<dbReference type="STRING" id="10141.ENSCPOP00000010513"/>
<organism evidence="14 15">
    <name type="scientific">Cavia porcellus</name>
    <name type="common">Guinea pig</name>
    <dbReference type="NCBI Taxonomy" id="10141"/>
    <lineage>
        <taxon>Eukaryota</taxon>
        <taxon>Metazoa</taxon>
        <taxon>Chordata</taxon>
        <taxon>Craniata</taxon>
        <taxon>Vertebrata</taxon>
        <taxon>Euteleostomi</taxon>
        <taxon>Mammalia</taxon>
        <taxon>Eutheria</taxon>
        <taxon>Euarchontoglires</taxon>
        <taxon>Glires</taxon>
        <taxon>Rodentia</taxon>
        <taxon>Hystricomorpha</taxon>
        <taxon>Caviidae</taxon>
        <taxon>Cavia</taxon>
    </lineage>
</organism>
<evidence type="ECO:0000256" key="6">
    <source>
        <dbReference type="ARBA" id="ARBA00022989"/>
    </source>
</evidence>
<proteinExistence type="predicted"/>
<accession>H0VJS1</accession>
<dbReference type="VEuPathDB" id="HostDB:ENSCPOG00000011689"/>
<dbReference type="InterPro" id="IPR020903">
    <property type="entry name" value="ENaC_CS"/>
</dbReference>
<dbReference type="Proteomes" id="UP000005447">
    <property type="component" value="Unassembled WGS sequence"/>
</dbReference>
<dbReference type="Ensembl" id="ENSCPOT00000011802.3">
    <property type="protein sequence ID" value="ENSCPOP00000010513.3"/>
    <property type="gene ID" value="ENSCPOG00000011689.4"/>
</dbReference>
<reference evidence="14" key="3">
    <citation type="submission" date="2025-09" db="UniProtKB">
        <authorList>
            <consortium name="Ensembl"/>
        </authorList>
    </citation>
    <scope>IDENTIFICATION</scope>
    <source>
        <strain evidence="14">2N</strain>
    </source>
</reference>
<dbReference type="eggNOG" id="KOG4294">
    <property type="taxonomic scope" value="Eukaryota"/>
</dbReference>
<name>H0VJS1_CAVPO</name>
<keyword evidence="10" id="KW-0739">Sodium transport</keyword>
<comment type="catalytic activity">
    <reaction evidence="12">
        <text>Na(+)(in) = Na(+)(out)</text>
        <dbReference type="Rhea" id="RHEA:34963"/>
        <dbReference type="ChEBI" id="CHEBI:29101"/>
    </reaction>
</comment>
<evidence type="ECO:0000256" key="9">
    <source>
        <dbReference type="ARBA" id="ARBA00023136"/>
    </source>
</evidence>
<dbReference type="Bgee" id="ENSCPOG00000011689">
    <property type="expression patterns" value="Expressed in cerebellum and 5 other cell types or tissues"/>
</dbReference>
<evidence type="ECO:0000256" key="12">
    <source>
        <dbReference type="ARBA" id="ARBA00036239"/>
    </source>
</evidence>
<dbReference type="InterPro" id="IPR004724">
    <property type="entry name" value="ENaC_chordates"/>
</dbReference>
<dbReference type="PANTHER" id="PTHR11690">
    <property type="entry name" value="AMILORIDE-SENSITIVE SODIUM CHANNEL-RELATED"/>
    <property type="match status" value="1"/>
</dbReference>
<keyword evidence="7" id="KW-0915">Sodium</keyword>
<evidence type="ECO:0000256" key="5">
    <source>
        <dbReference type="ARBA" id="ARBA00022692"/>
    </source>
</evidence>
<evidence type="ECO:0000256" key="11">
    <source>
        <dbReference type="ARBA" id="ARBA00023303"/>
    </source>
</evidence>
<dbReference type="EMBL" id="AAKN02055863">
    <property type="status" value="NOT_ANNOTATED_CDS"/>
    <property type="molecule type" value="Genomic_DNA"/>
</dbReference>
<dbReference type="InParanoid" id="H0VJS1"/>
<protein>
    <recommendedName>
        <fullName evidence="16">Amiloride-sensitive sodium channel subunit delta</fullName>
    </recommendedName>
</protein>
<gene>
    <name evidence="14" type="primary">Scnn1d</name>
</gene>
<dbReference type="NCBIfam" id="TIGR00859">
    <property type="entry name" value="ENaC"/>
    <property type="match status" value="1"/>
</dbReference>
<keyword evidence="8" id="KW-0406">Ion transport</keyword>
<keyword evidence="5" id="KW-0812">Transmembrane</keyword>
<keyword evidence="11" id="KW-0407">Ion channel</keyword>
<dbReference type="PRINTS" id="PR01078">
    <property type="entry name" value="AMINACHANNEL"/>
</dbReference>
<keyword evidence="2" id="KW-0813">Transport</keyword>
<evidence type="ECO:0000256" key="8">
    <source>
        <dbReference type="ARBA" id="ARBA00023065"/>
    </source>
</evidence>
<dbReference type="HOGENOM" id="CLU_020415_0_2_1"/>
<dbReference type="PANTHER" id="PTHR11690:SF132">
    <property type="entry name" value="AMILORIDE-SENSITIVE SODIUM CHANNEL SUBUNIT DELTA"/>
    <property type="match status" value="1"/>
</dbReference>